<keyword evidence="1" id="KW-1133">Transmembrane helix</keyword>
<accession>A0AAE8MK04</accession>
<organism evidence="2 3">
    <name type="scientific">Fusarium torulosum</name>
    <dbReference type="NCBI Taxonomy" id="33205"/>
    <lineage>
        <taxon>Eukaryota</taxon>
        <taxon>Fungi</taxon>
        <taxon>Dikarya</taxon>
        <taxon>Ascomycota</taxon>
        <taxon>Pezizomycotina</taxon>
        <taxon>Sordariomycetes</taxon>
        <taxon>Hypocreomycetidae</taxon>
        <taxon>Hypocreales</taxon>
        <taxon>Nectriaceae</taxon>
        <taxon>Fusarium</taxon>
    </lineage>
</organism>
<name>A0AAE8MK04_9HYPO</name>
<dbReference type="AlphaFoldDB" id="A0AAE8MK04"/>
<reference evidence="2" key="1">
    <citation type="submission" date="2018-03" db="EMBL/GenBank/DDBJ databases">
        <authorList>
            <person name="Guldener U."/>
        </authorList>
    </citation>
    <scope>NUCLEOTIDE SEQUENCE</scope>
</reference>
<evidence type="ECO:0000313" key="3">
    <source>
        <dbReference type="Proteomes" id="UP001187734"/>
    </source>
</evidence>
<protein>
    <submittedName>
        <fullName evidence="2">Uncharacterized protein</fullName>
    </submittedName>
</protein>
<keyword evidence="1" id="KW-0812">Transmembrane</keyword>
<comment type="caution">
    <text evidence="2">The sequence shown here is derived from an EMBL/GenBank/DDBJ whole genome shotgun (WGS) entry which is preliminary data.</text>
</comment>
<gene>
    <name evidence="2" type="ORF">FTOL_11350</name>
</gene>
<proteinExistence type="predicted"/>
<evidence type="ECO:0000256" key="1">
    <source>
        <dbReference type="SAM" id="Phobius"/>
    </source>
</evidence>
<dbReference type="Proteomes" id="UP001187734">
    <property type="component" value="Unassembled WGS sequence"/>
</dbReference>
<evidence type="ECO:0000313" key="2">
    <source>
        <dbReference type="EMBL" id="SPJ85569.1"/>
    </source>
</evidence>
<sequence length="24" mass="2685">MALCLCYPGLVMALFAYIAYITPF</sequence>
<feature type="transmembrane region" description="Helical" evidence="1">
    <location>
        <begin position="5"/>
        <end position="22"/>
    </location>
</feature>
<keyword evidence="3" id="KW-1185">Reference proteome</keyword>
<keyword evidence="1" id="KW-0472">Membrane</keyword>
<dbReference type="EMBL" id="ONZP01000483">
    <property type="protein sequence ID" value="SPJ85569.1"/>
    <property type="molecule type" value="Genomic_DNA"/>
</dbReference>